<dbReference type="EMBL" id="JBBXMP010000870">
    <property type="protein sequence ID" value="KAL0056858.1"/>
    <property type="molecule type" value="Genomic_DNA"/>
</dbReference>
<comment type="caution">
    <text evidence="1">The sequence shown here is derived from an EMBL/GenBank/DDBJ whole genome shotgun (WGS) entry which is preliminary data.</text>
</comment>
<reference evidence="1 2" key="1">
    <citation type="submission" date="2024-05" db="EMBL/GenBank/DDBJ databases">
        <title>A draft genome resource for the thread blight pathogen Marasmius tenuissimus strain MS-2.</title>
        <authorList>
            <person name="Yulfo-Soto G.E."/>
            <person name="Baruah I.K."/>
            <person name="Amoako-Attah I."/>
            <person name="Bukari Y."/>
            <person name="Meinhardt L.W."/>
            <person name="Bailey B.A."/>
            <person name="Cohen S.P."/>
        </authorList>
    </citation>
    <scope>NUCLEOTIDE SEQUENCE [LARGE SCALE GENOMIC DNA]</scope>
    <source>
        <strain evidence="1 2">MS-2</strain>
    </source>
</reference>
<proteinExistence type="predicted"/>
<keyword evidence="2" id="KW-1185">Reference proteome</keyword>
<organism evidence="1 2">
    <name type="scientific">Marasmius tenuissimus</name>
    <dbReference type="NCBI Taxonomy" id="585030"/>
    <lineage>
        <taxon>Eukaryota</taxon>
        <taxon>Fungi</taxon>
        <taxon>Dikarya</taxon>
        <taxon>Basidiomycota</taxon>
        <taxon>Agaricomycotina</taxon>
        <taxon>Agaricomycetes</taxon>
        <taxon>Agaricomycetidae</taxon>
        <taxon>Agaricales</taxon>
        <taxon>Marasmiineae</taxon>
        <taxon>Marasmiaceae</taxon>
        <taxon>Marasmius</taxon>
    </lineage>
</organism>
<feature type="non-terminal residue" evidence="1">
    <location>
        <position position="1"/>
    </location>
</feature>
<gene>
    <name evidence="1" type="ORF">AAF712_016528</name>
</gene>
<name>A0ABR2Z6G0_9AGAR</name>
<accession>A0ABR2Z6G0</accession>
<dbReference type="Proteomes" id="UP001437256">
    <property type="component" value="Unassembled WGS sequence"/>
</dbReference>
<protein>
    <submittedName>
        <fullName evidence="1">Uncharacterized protein</fullName>
    </submittedName>
</protein>
<sequence>HYQALRCTRKRIKRDLDQEDRIALAVAAAADKKQEKKSCGGRKLQLDVSDTSNSSLGSDNSIVWEVQRLRK</sequence>
<evidence type="ECO:0000313" key="1">
    <source>
        <dbReference type="EMBL" id="KAL0056858.1"/>
    </source>
</evidence>
<evidence type="ECO:0000313" key="2">
    <source>
        <dbReference type="Proteomes" id="UP001437256"/>
    </source>
</evidence>